<dbReference type="InterPro" id="IPR019752">
    <property type="entry name" value="Pyrv/ketoisovalerate_OxRed_cat"/>
</dbReference>
<sequence length="206" mass="22469">MLSDMSKWSNRGDIMVDLVVCGVGGQGIVLISRVLARAALLSGLHVTVSEVRGLAQREGSVSSHIRIGDHGSLTIAEGKADAVVSMELVEAARNLRYLREGGIVVSNDYIRYHIPHYLGISKFPEREDLIKMIGKHRAYLINARKIAESLGNIRVVNSVILGAVYSTGVLPFSLKEITDAISESVPEKYRDVNISAFKLGMEAVRP</sequence>
<keyword evidence="4" id="KW-1185">Reference proteome</keyword>
<accession>A0A429GJ00</accession>
<evidence type="ECO:0000313" key="4">
    <source>
        <dbReference type="Proteomes" id="UP000277582"/>
    </source>
</evidence>
<dbReference type="PANTHER" id="PTHR43854">
    <property type="entry name" value="INDOLEPYRUVATE OXIDOREDUCTASE SUBUNIT IORB"/>
    <property type="match status" value="1"/>
</dbReference>
<reference evidence="3 4" key="1">
    <citation type="submission" date="2018-10" db="EMBL/GenBank/DDBJ databases">
        <title>Co-occurring genomic capacity for anaerobic methane metabolism and dissimilatory sulfite reduction discovered in the Korarchaeota.</title>
        <authorList>
            <person name="Mckay L.J."/>
            <person name="Dlakic M."/>
            <person name="Fields M.W."/>
            <person name="Delmont T.O."/>
            <person name="Eren A.M."/>
            <person name="Jay Z.J."/>
            <person name="Klingelsmith K.B."/>
            <person name="Rusch D.B."/>
            <person name="Inskeep W.P."/>
        </authorList>
    </citation>
    <scope>NUCLEOTIDE SEQUENCE [LARGE SCALE GENOMIC DNA]</scope>
    <source>
        <strain evidence="3 4">MDKW</strain>
    </source>
</reference>
<keyword evidence="1" id="KW-0560">Oxidoreductase</keyword>
<dbReference type="Proteomes" id="UP000277582">
    <property type="component" value="Unassembled WGS sequence"/>
</dbReference>
<dbReference type="Gene3D" id="3.40.920.10">
    <property type="entry name" value="Pyruvate-ferredoxin oxidoreductase, PFOR, domain III"/>
    <property type="match status" value="1"/>
</dbReference>
<evidence type="ECO:0000313" key="3">
    <source>
        <dbReference type="EMBL" id="RSN73814.1"/>
    </source>
</evidence>
<organism evidence="3 4">
    <name type="scientific">Candidatus Methanodesulfokora washburnensis</name>
    <dbReference type="NCBI Taxonomy" id="2478471"/>
    <lineage>
        <taxon>Archaea</taxon>
        <taxon>Thermoproteota</taxon>
        <taxon>Candidatus Korarchaeia</taxon>
        <taxon>Candidatus Korarchaeia incertae sedis</taxon>
        <taxon>Candidatus Methanodesulfokora</taxon>
    </lineage>
</organism>
<dbReference type="InterPro" id="IPR052198">
    <property type="entry name" value="IorB_Oxidoreductase"/>
</dbReference>
<proteinExistence type="predicted"/>
<feature type="domain" description="Pyruvate/ketoisovalerate oxidoreductase catalytic" evidence="2">
    <location>
        <begin position="24"/>
        <end position="202"/>
    </location>
</feature>
<dbReference type="SUPFAM" id="SSF53323">
    <property type="entry name" value="Pyruvate-ferredoxin oxidoreductase, PFOR, domain III"/>
    <property type="match status" value="1"/>
</dbReference>
<dbReference type="InterPro" id="IPR002869">
    <property type="entry name" value="Pyrv_flavodox_OxRed_cen"/>
</dbReference>
<comment type="caution">
    <text evidence="3">The sequence shown here is derived from an EMBL/GenBank/DDBJ whole genome shotgun (WGS) entry which is preliminary data.</text>
</comment>
<evidence type="ECO:0000256" key="1">
    <source>
        <dbReference type="ARBA" id="ARBA00023002"/>
    </source>
</evidence>
<dbReference type="GO" id="GO:0016903">
    <property type="term" value="F:oxidoreductase activity, acting on the aldehyde or oxo group of donors"/>
    <property type="evidence" value="ECO:0007669"/>
    <property type="project" value="InterPro"/>
</dbReference>
<gene>
    <name evidence="3" type="ORF">D6D85_09420</name>
</gene>
<dbReference type="AlphaFoldDB" id="A0A429GJ00"/>
<evidence type="ECO:0000259" key="2">
    <source>
        <dbReference type="Pfam" id="PF01558"/>
    </source>
</evidence>
<dbReference type="PANTHER" id="PTHR43854:SF1">
    <property type="entry name" value="INDOLEPYRUVATE OXIDOREDUCTASE SUBUNIT IORB"/>
    <property type="match status" value="1"/>
</dbReference>
<name>A0A429GJ00_9CREN</name>
<dbReference type="Pfam" id="PF01558">
    <property type="entry name" value="POR"/>
    <property type="match status" value="1"/>
</dbReference>
<dbReference type="EMBL" id="RCOS01000109">
    <property type="protein sequence ID" value="RSN73814.1"/>
    <property type="molecule type" value="Genomic_DNA"/>
</dbReference>
<protein>
    <recommendedName>
        <fullName evidence="2">Pyruvate/ketoisovalerate oxidoreductase catalytic domain-containing protein</fullName>
    </recommendedName>
</protein>